<comment type="subcellular location">
    <subcellularLocation>
        <location evidence="1">Cell outer membrane</location>
    </subcellularLocation>
</comment>
<feature type="signal peptide" evidence="2">
    <location>
        <begin position="1"/>
        <end position="25"/>
    </location>
</feature>
<protein>
    <submittedName>
        <fullName evidence="4">OmpA domain protein transmembrane region-containing protein</fullName>
    </submittedName>
</protein>
<dbReference type="Proteomes" id="UP000003165">
    <property type="component" value="Unassembled WGS sequence"/>
</dbReference>
<dbReference type="Pfam" id="PF01389">
    <property type="entry name" value="OmpA_membrane"/>
    <property type="match status" value="1"/>
</dbReference>
<dbReference type="eggNOG" id="COG3637">
    <property type="taxonomic scope" value="Bacteria"/>
</dbReference>
<dbReference type="SUPFAM" id="SSF56925">
    <property type="entry name" value="OMPA-like"/>
    <property type="match status" value="1"/>
</dbReference>
<dbReference type="EMBL" id="ACIS01000001">
    <property type="protein sequence ID" value="EEG10551.1"/>
    <property type="molecule type" value="Genomic_DNA"/>
</dbReference>
<evidence type="ECO:0000313" key="5">
    <source>
        <dbReference type="Proteomes" id="UP000003165"/>
    </source>
</evidence>
<evidence type="ECO:0000259" key="3">
    <source>
        <dbReference type="Pfam" id="PF01389"/>
    </source>
</evidence>
<keyword evidence="4" id="KW-0472">Membrane</keyword>
<sequence length="224" mass="23653" precursor="true">MKPKNLIPAFSLLGITLLSVPAAHAADAAATGWYGGISVGQSKAQDFSASDFDSTLAQGGLTASGTSVDDTDTGWKLFAGYQFNRYFAVEGGYLDLGRFDAHTTVTAVDGSPITPTSVDASVKVKDGLFIDAVGILPITEQFSAFGKLGVYSLKTEISASAGGRSASDSARNSDLTYGLGVNYAFTKELALRAEWERFHKVGDSDKTGQSDVDLLSLGLTYRFY</sequence>
<evidence type="ECO:0000313" key="4">
    <source>
        <dbReference type="EMBL" id="EEG10551.1"/>
    </source>
</evidence>
<gene>
    <name evidence="4" type="ORF">FuraDRAFT_0533</name>
</gene>
<organism evidence="4 5">
    <name type="scientific">Pseudogulbenkiania ferrooxidans 2002</name>
    <dbReference type="NCBI Taxonomy" id="279714"/>
    <lineage>
        <taxon>Bacteria</taxon>
        <taxon>Pseudomonadati</taxon>
        <taxon>Pseudomonadota</taxon>
        <taxon>Betaproteobacteria</taxon>
        <taxon>Neisseriales</taxon>
        <taxon>Chromobacteriaceae</taxon>
        <taxon>Pseudogulbenkiania</taxon>
    </lineage>
</organism>
<dbReference type="Gene3D" id="2.40.160.20">
    <property type="match status" value="1"/>
</dbReference>
<dbReference type="InterPro" id="IPR000498">
    <property type="entry name" value="OmpA-like_TM_dom"/>
</dbReference>
<evidence type="ECO:0000256" key="1">
    <source>
        <dbReference type="ARBA" id="ARBA00004442"/>
    </source>
</evidence>
<feature type="domain" description="Outer membrane protein OmpA-like transmembrane" evidence="3">
    <location>
        <begin position="30"/>
        <end position="223"/>
    </location>
</feature>
<reference evidence="4 5" key="1">
    <citation type="submission" date="2009-02" db="EMBL/GenBank/DDBJ databases">
        <title>Sequencing of the draft genome and assembly of Lutiella nitroferrum 2002.</title>
        <authorList>
            <consortium name="US DOE Joint Genome Institute (JGI-PGF)"/>
            <person name="Lucas S."/>
            <person name="Copeland A."/>
            <person name="Lapidus A."/>
            <person name="Glavina del Rio T."/>
            <person name="Tice H."/>
            <person name="Bruce D."/>
            <person name="Goodwin L."/>
            <person name="Pitluck S."/>
            <person name="Larimer F."/>
            <person name="Land M.L."/>
            <person name="Hauser L."/>
            <person name="Coates J.D."/>
        </authorList>
    </citation>
    <scope>NUCLEOTIDE SEQUENCE [LARGE SCALE GENOMIC DNA]</scope>
    <source>
        <strain evidence="4 5">2002</strain>
    </source>
</reference>
<comment type="caution">
    <text evidence="4">The sequence shown here is derived from an EMBL/GenBank/DDBJ whole genome shotgun (WGS) entry which is preliminary data.</text>
</comment>
<dbReference type="AlphaFoldDB" id="B9YZJ8"/>
<evidence type="ECO:0000256" key="2">
    <source>
        <dbReference type="SAM" id="SignalP"/>
    </source>
</evidence>
<keyword evidence="5" id="KW-1185">Reference proteome</keyword>
<feature type="chain" id="PRO_5002895489" evidence="2">
    <location>
        <begin position="26"/>
        <end position="224"/>
    </location>
</feature>
<dbReference type="RefSeq" id="WP_008952553.1">
    <property type="nucleotide sequence ID" value="NZ_ACIS01000001.1"/>
</dbReference>
<keyword evidence="4" id="KW-0812">Transmembrane</keyword>
<name>B9YZJ8_9NEIS</name>
<keyword evidence="2" id="KW-0732">Signal</keyword>
<accession>B9YZJ8</accession>
<proteinExistence type="predicted"/>
<dbReference type="InterPro" id="IPR011250">
    <property type="entry name" value="OMP/PagP_B-barrel"/>
</dbReference>
<dbReference type="GO" id="GO:0009279">
    <property type="term" value="C:cell outer membrane"/>
    <property type="evidence" value="ECO:0007669"/>
    <property type="project" value="UniProtKB-SubCell"/>
</dbReference>